<dbReference type="RefSeq" id="WP_106133322.1">
    <property type="nucleotide sequence ID" value="NZ_PVTR01000004.1"/>
</dbReference>
<sequence>MALLNRQSLINYFKRGSTPTEKHFSDLIDSTVNIVDDGIARDRKNGFRITSVGNSNRLISFYKDFKQIDPEWSISLEKDKSSNLTFQELNNDPAIVLKSGGNVGIGVENPKSKLDIDGIVTSKGRVGSFKKGQVPADGKWHVVIGELSEPCALELMVRVDGEKGSGRYALAHVIALNTFGGRMSKGSIKKSSAYYGSFFNRLRFKWVGEMYNYSLQVKTARHFGLDPKTGEPYPIVFSIGNLMPV</sequence>
<accession>A0A2T0WPH2</accession>
<gene>
    <name evidence="1" type="ORF">CLW00_104254</name>
</gene>
<evidence type="ECO:0000313" key="1">
    <source>
        <dbReference type="EMBL" id="PRY88603.1"/>
    </source>
</evidence>
<name>A0A2T0WPH2_9BACT</name>
<dbReference type="OrthoDB" id="9793307at2"/>
<organism evidence="1 2">
    <name type="scientific">Mongoliibacter ruber</name>
    <dbReference type="NCBI Taxonomy" id="1750599"/>
    <lineage>
        <taxon>Bacteria</taxon>
        <taxon>Pseudomonadati</taxon>
        <taxon>Bacteroidota</taxon>
        <taxon>Cytophagia</taxon>
        <taxon>Cytophagales</taxon>
        <taxon>Cyclobacteriaceae</taxon>
        <taxon>Mongoliibacter</taxon>
    </lineage>
</organism>
<dbReference type="Proteomes" id="UP000238157">
    <property type="component" value="Unassembled WGS sequence"/>
</dbReference>
<keyword evidence="2" id="KW-1185">Reference proteome</keyword>
<comment type="caution">
    <text evidence="1">The sequence shown here is derived from an EMBL/GenBank/DDBJ whole genome shotgun (WGS) entry which is preliminary data.</text>
</comment>
<dbReference type="EMBL" id="PVTR01000004">
    <property type="protein sequence ID" value="PRY88603.1"/>
    <property type="molecule type" value="Genomic_DNA"/>
</dbReference>
<proteinExistence type="predicted"/>
<protein>
    <submittedName>
        <fullName evidence="1">Uncharacterized protein</fullName>
    </submittedName>
</protein>
<evidence type="ECO:0000313" key="2">
    <source>
        <dbReference type="Proteomes" id="UP000238157"/>
    </source>
</evidence>
<dbReference type="AlphaFoldDB" id="A0A2T0WPH2"/>
<reference evidence="1 2" key="1">
    <citation type="submission" date="2018-03" db="EMBL/GenBank/DDBJ databases">
        <title>Genomic Encyclopedia of Archaeal and Bacterial Type Strains, Phase II (KMG-II): from individual species to whole genera.</title>
        <authorList>
            <person name="Goeker M."/>
        </authorList>
    </citation>
    <scope>NUCLEOTIDE SEQUENCE [LARGE SCALE GENOMIC DNA]</scope>
    <source>
        <strain evidence="1 2">DSM 27929</strain>
    </source>
</reference>